<dbReference type="InterPro" id="IPR006175">
    <property type="entry name" value="YjgF/YER057c/UK114"/>
</dbReference>
<keyword evidence="9" id="KW-1185">Reference proteome</keyword>
<dbReference type="InterPro" id="IPR030662">
    <property type="entry name" value="DPH6/MJ0570"/>
</dbReference>
<dbReference type="Pfam" id="PF01902">
    <property type="entry name" value="Diphthami_syn_2"/>
    <property type="match status" value="2"/>
</dbReference>
<keyword evidence="8" id="KW-0378">Hydrolase</keyword>
<feature type="region of interest" description="Disordered" evidence="6">
    <location>
        <begin position="632"/>
        <end position="654"/>
    </location>
</feature>
<reference evidence="8" key="1">
    <citation type="journal article" date="2023" name="Mol. Phylogenet. Evol.">
        <title>Genome-scale phylogeny and comparative genomics of the fungal order Sordariales.</title>
        <authorList>
            <person name="Hensen N."/>
            <person name="Bonometti L."/>
            <person name="Westerberg I."/>
            <person name="Brannstrom I.O."/>
            <person name="Guillou S."/>
            <person name="Cros-Aarteil S."/>
            <person name="Calhoun S."/>
            <person name="Haridas S."/>
            <person name="Kuo A."/>
            <person name="Mondo S."/>
            <person name="Pangilinan J."/>
            <person name="Riley R."/>
            <person name="LaButti K."/>
            <person name="Andreopoulos B."/>
            <person name="Lipzen A."/>
            <person name="Chen C."/>
            <person name="Yan M."/>
            <person name="Daum C."/>
            <person name="Ng V."/>
            <person name="Clum A."/>
            <person name="Steindorff A."/>
            <person name="Ohm R.A."/>
            <person name="Martin F."/>
            <person name="Silar P."/>
            <person name="Natvig D.O."/>
            <person name="Lalanne C."/>
            <person name="Gautier V."/>
            <person name="Ament-Velasquez S.L."/>
            <person name="Kruys A."/>
            <person name="Hutchinson M.I."/>
            <person name="Powell A.J."/>
            <person name="Barry K."/>
            <person name="Miller A.N."/>
            <person name="Grigoriev I.V."/>
            <person name="Debuchy R."/>
            <person name="Gladieux P."/>
            <person name="Hiltunen Thoren M."/>
            <person name="Johannesson H."/>
        </authorList>
    </citation>
    <scope>NUCLEOTIDE SEQUENCE</scope>
    <source>
        <strain evidence="8">CBS 757.83</strain>
    </source>
</reference>
<evidence type="ECO:0000256" key="1">
    <source>
        <dbReference type="ARBA" id="ARBA00012089"/>
    </source>
</evidence>
<gene>
    <name evidence="8" type="ORF">N658DRAFT_401938</name>
</gene>
<dbReference type="InterPro" id="IPR002761">
    <property type="entry name" value="Diphthami_syn_dom"/>
</dbReference>
<dbReference type="SUPFAM" id="SSF55298">
    <property type="entry name" value="YjgF-like"/>
    <property type="match status" value="1"/>
</dbReference>
<dbReference type="Pfam" id="PF01042">
    <property type="entry name" value="Ribonuc_L-PSP"/>
    <property type="match status" value="1"/>
</dbReference>
<dbReference type="Gene3D" id="3.40.50.620">
    <property type="entry name" value="HUPs"/>
    <property type="match status" value="1"/>
</dbReference>
<evidence type="ECO:0000313" key="9">
    <source>
        <dbReference type="Proteomes" id="UP001305647"/>
    </source>
</evidence>
<feature type="domain" description="Diphthamide synthase" evidence="7">
    <location>
        <begin position="142"/>
        <end position="178"/>
    </location>
</feature>
<dbReference type="GO" id="GO:0016787">
    <property type="term" value="F:hydrolase activity"/>
    <property type="evidence" value="ECO:0007669"/>
    <property type="project" value="UniProtKB-KW"/>
</dbReference>
<comment type="caution">
    <text evidence="8">The sequence shown here is derived from an EMBL/GenBank/DDBJ whole genome shotgun (WGS) entry which is preliminary data.</text>
</comment>
<sequence>EDEHDLNSFMYQTVGHQVIPLYAEATGIPLYRRAITGGAAQSGKEYSHFHHRPSSTAPRLQSGSGREGGARPPPGSDKEDHHGQAGSGDHIITASARVASAGQEADTGVASDDSNINNDDGIIADETESMVPLLRAVMAAHPEANALCAGAILSTYQRTRVESVATRLGLTPLAYLWKFTVLPAPPAPSSPSSSSDAAAQQLLHDLAAAGVEARIVKVASGGLDESFLWADVAAPGTGARLARAMGRFGAAGTGAVVGEGGEFETLVLDGPRSLFRKRIVVGEADRRVVKEGGGCAWLRLGGARLEEKGREEEAGEGGGGGEEGGVRVPDLLDPVFVGVLKQLSASDVSGVSAVQPGLGEGPQLGKMRVSTSEKVQQWCFLGSKSGSIEADTRAVVERICQRLRQHALPPSAIITATVVLRRMADFPAVNSVYGTLFDAPNPPSRVTISCGDALSAVLPDAAHLAVYLTVHAALQPGQRHGLHVQSRSYWAPANIGPYSQAMSIPVSSLGPPTDSLENTTTISSSSAAPRLVSIAGQIPLVPATMALPSPLPPCSSNSSSTREDTTLALELVLSLQHLWRIGIEMDVQWWTSAVAFFPPAAGCDKNGGQQQVAMAVKARMAARAWRAAHGSGSIASATAGDDDEEEEEENGPDLWDRRYNLEYMTYSSAASGGGAGEHKNRAGSALPDRSVLSVISSSTSSLLSRPAAGVSAKSVVPPLFVAEVEELPRGAGVEWHAHWGVARACEGSVVLREVYLPPREGHGESEETVVSLIVVRSGGERGVGLVQTVVAEGFGNGGWKGVDGSSEAAKAALVRLSDGESVGEPVVAVRYVDAEVLRAGGAVDAEALGPVVPCRSLWDGQGERLVAVTVYQSII</sequence>
<dbReference type="PANTHER" id="PTHR12196">
    <property type="entry name" value="DOMAIN OF UNKNOWN FUNCTION 71 DUF71 -CONTAINING PROTEIN"/>
    <property type="match status" value="1"/>
</dbReference>
<evidence type="ECO:0000256" key="2">
    <source>
        <dbReference type="ARBA" id="ARBA00018426"/>
    </source>
</evidence>
<dbReference type="SUPFAM" id="SSF52402">
    <property type="entry name" value="Adenine nucleotide alpha hydrolases-like"/>
    <property type="match status" value="1"/>
</dbReference>
<feature type="region of interest" description="Disordered" evidence="6">
    <location>
        <begin position="42"/>
        <end position="121"/>
    </location>
</feature>
<feature type="domain" description="Diphthamide synthase" evidence="7">
    <location>
        <begin position="201"/>
        <end position="289"/>
    </location>
</feature>
<feature type="non-terminal residue" evidence="8">
    <location>
        <position position="875"/>
    </location>
</feature>
<dbReference type="EMBL" id="MU863646">
    <property type="protein sequence ID" value="KAK4099806.1"/>
    <property type="molecule type" value="Genomic_DNA"/>
</dbReference>
<name>A0AAN6T0I7_9PEZI</name>
<dbReference type="CDD" id="cd01994">
    <property type="entry name" value="AANH_PF0828-like"/>
    <property type="match status" value="1"/>
</dbReference>
<feature type="compositionally biased region" description="Low complexity" evidence="6">
    <location>
        <begin position="110"/>
        <end position="121"/>
    </location>
</feature>
<dbReference type="GO" id="GO:0017178">
    <property type="term" value="F:diphthine-ammonia ligase activity"/>
    <property type="evidence" value="ECO:0007669"/>
    <property type="project" value="UniProtKB-EC"/>
</dbReference>
<dbReference type="InterPro" id="IPR014729">
    <property type="entry name" value="Rossmann-like_a/b/a_fold"/>
</dbReference>
<evidence type="ECO:0000256" key="3">
    <source>
        <dbReference type="ARBA" id="ARBA00029814"/>
    </source>
</evidence>
<accession>A0AAN6T0I7</accession>
<dbReference type="Gene3D" id="3.30.1330.40">
    <property type="entry name" value="RutC-like"/>
    <property type="match status" value="2"/>
</dbReference>
<dbReference type="Gene3D" id="3.90.1490.10">
    <property type="entry name" value="putative n-type atp pyrophosphatase, domain 2"/>
    <property type="match status" value="1"/>
</dbReference>
<dbReference type="PANTHER" id="PTHR12196:SF2">
    <property type="entry name" value="DIPHTHINE--AMMONIA LIGASE"/>
    <property type="match status" value="1"/>
</dbReference>
<reference evidence="8" key="2">
    <citation type="submission" date="2023-05" db="EMBL/GenBank/DDBJ databases">
        <authorList>
            <consortium name="Lawrence Berkeley National Laboratory"/>
            <person name="Steindorff A."/>
            <person name="Hensen N."/>
            <person name="Bonometti L."/>
            <person name="Westerberg I."/>
            <person name="Brannstrom I.O."/>
            <person name="Guillou S."/>
            <person name="Cros-Aarteil S."/>
            <person name="Calhoun S."/>
            <person name="Haridas S."/>
            <person name="Kuo A."/>
            <person name="Mondo S."/>
            <person name="Pangilinan J."/>
            <person name="Riley R."/>
            <person name="Labutti K."/>
            <person name="Andreopoulos B."/>
            <person name="Lipzen A."/>
            <person name="Chen C."/>
            <person name="Yanf M."/>
            <person name="Daum C."/>
            <person name="Ng V."/>
            <person name="Clum A."/>
            <person name="Ohm R."/>
            <person name="Martin F."/>
            <person name="Silar P."/>
            <person name="Natvig D."/>
            <person name="Lalanne C."/>
            <person name="Gautier V."/>
            <person name="Ament-Velasquez S.L."/>
            <person name="Kruys A."/>
            <person name="Hutchinson M.I."/>
            <person name="Powell A.J."/>
            <person name="Barry K."/>
            <person name="Miller A.N."/>
            <person name="Grigoriev I.V."/>
            <person name="Debuchy R."/>
            <person name="Gladieux P."/>
            <person name="Thoren M.H."/>
            <person name="Johannesson H."/>
        </authorList>
    </citation>
    <scope>NUCLEOTIDE SEQUENCE</scope>
    <source>
        <strain evidence="8">CBS 757.83</strain>
    </source>
</reference>
<protein>
    <recommendedName>
        <fullName evidence="2">Diphthine--ammonia ligase</fullName>
        <ecNumber evidence="1">6.3.1.14</ecNumber>
    </recommendedName>
    <alternativeName>
        <fullName evidence="3">Diphthamide synthase</fullName>
    </alternativeName>
    <alternativeName>
        <fullName evidence="4">Diphthamide synthetase</fullName>
    </alternativeName>
</protein>
<evidence type="ECO:0000313" key="8">
    <source>
        <dbReference type="EMBL" id="KAK4099806.1"/>
    </source>
</evidence>
<dbReference type="CDD" id="cd06155">
    <property type="entry name" value="eu_AANH_C_1"/>
    <property type="match status" value="1"/>
</dbReference>
<dbReference type="AlphaFoldDB" id="A0AAN6T0I7"/>
<feature type="compositionally biased region" description="Acidic residues" evidence="6">
    <location>
        <begin position="640"/>
        <end position="651"/>
    </location>
</feature>
<dbReference type="GO" id="GO:0017183">
    <property type="term" value="P:protein histidyl modification to diphthamide"/>
    <property type="evidence" value="ECO:0007669"/>
    <property type="project" value="TreeGrafter"/>
</dbReference>
<comment type="catalytic activity">
    <reaction evidence="5">
        <text>diphthine-[translation elongation factor 2] + NH4(+) + ATP = diphthamide-[translation elongation factor 2] + AMP + diphosphate + H(+)</text>
        <dbReference type="Rhea" id="RHEA:19753"/>
        <dbReference type="Rhea" id="RHEA-COMP:10172"/>
        <dbReference type="Rhea" id="RHEA-COMP:10174"/>
        <dbReference type="ChEBI" id="CHEBI:15378"/>
        <dbReference type="ChEBI" id="CHEBI:16692"/>
        <dbReference type="ChEBI" id="CHEBI:28938"/>
        <dbReference type="ChEBI" id="CHEBI:30616"/>
        <dbReference type="ChEBI" id="CHEBI:33019"/>
        <dbReference type="ChEBI" id="CHEBI:82696"/>
        <dbReference type="ChEBI" id="CHEBI:456215"/>
        <dbReference type="EC" id="6.3.1.14"/>
    </reaction>
</comment>
<evidence type="ECO:0000259" key="7">
    <source>
        <dbReference type="Pfam" id="PF01902"/>
    </source>
</evidence>
<dbReference type="InterPro" id="IPR035959">
    <property type="entry name" value="RutC-like_sf"/>
</dbReference>
<evidence type="ECO:0000256" key="4">
    <source>
        <dbReference type="ARBA" id="ARBA00031552"/>
    </source>
</evidence>
<dbReference type="Proteomes" id="UP001305647">
    <property type="component" value="Unassembled WGS sequence"/>
</dbReference>
<dbReference type="EC" id="6.3.1.14" evidence="1"/>
<proteinExistence type="predicted"/>
<evidence type="ECO:0000256" key="6">
    <source>
        <dbReference type="SAM" id="MobiDB-lite"/>
    </source>
</evidence>
<evidence type="ECO:0000256" key="5">
    <source>
        <dbReference type="ARBA" id="ARBA00048108"/>
    </source>
</evidence>
<feature type="compositionally biased region" description="Polar residues" evidence="6">
    <location>
        <begin position="54"/>
        <end position="64"/>
    </location>
</feature>
<feature type="non-terminal residue" evidence="8">
    <location>
        <position position="1"/>
    </location>
</feature>
<organism evidence="8 9">
    <name type="scientific">Parathielavia hyrcaniae</name>
    <dbReference type="NCBI Taxonomy" id="113614"/>
    <lineage>
        <taxon>Eukaryota</taxon>
        <taxon>Fungi</taxon>
        <taxon>Dikarya</taxon>
        <taxon>Ascomycota</taxon>
        <taxon>Pezizomycotina</taxon>
        <taxon>Sordariomycetes</taxon>
        <taxon>Sordariomycetidae</taxon>
        <taxon>Sordariales</taxon>
        <taxon>Chaetomiaceae</taxon>
        <taxon>Parathielavia</taxon>
    </lineage>
</organism>